<proteinExistence type="predicted"/>
<name>M5GFU4_DACPD</name>
<dbReference type="InterPro" id="IPR037700">
    <property type="entry name" value="NUP88/NUP82"/>
</dbReference>
<dbReference type="STRING" id="1858805.M5GFU4"/>
<comment type="subcellular location">
    <subcellularLocation>
        <location evidence="1">Nucleus</location>
        <location evidence="1">Nuclear pore complex</location>
    </subcellularLocation>
</comment>
<evidence type="ECO:0000256" key="8">
    <source>
        <dbReference type="SAM" id="MobiDB-lite"/>
    </source>
</evidence>
<evidence type="ECO:0000256" key="2">
    <source>
        <dbReference type="ARBA" id="ARBA00022448"/>
    </source>
</evidence>
<keyword evidence="7" id="KW-0539">Nucleus</keyword>
<evidence type="ECO:0000256" key="7">
    <source>
        <dbReference type="ARBA" id="ARBA00023242"/>
    </source>
</evidence>
<dbReference type="GO" id="GO:0005643">
    <property type="term" value="C:nuclear pore"/>
    <property type="evidence" value="ECO:0007669"/>
    <property type="project" value="UniProtKB-SubCell"/>
</dbReference>
<reference evidence="9 10" key="1">
    <citation type="journal article" date="2012" name="Science">
        <title>The Paleozoic origin of enzymatic lignin decomposition reconstructed from 31 fungal genomes.</title>
        <authorList>
            <person name="Floudas D."/>
            <person name="Binder M."/>
            <person name="Riley R."/>
            <person name="Barry K."/>
            <person name="Blanchette R.A."/>
            <person name="Henrissat B."/>
            <person name="Martinez A.T."/>
            <person name="Otillar R."/>
            <person name="Spatafora J.W."/>
            <person name="Yadav J.S."/>
            <person name="Aerts A."/>
            <person name="Benoit I."/>
            <person name="Boyd A."/>
            <person name="Carlson A."/>
            <person name="Copeland A."/>
            <person name="Coutinho P.M."/>
            <person name="de Vries R.P."/>
            <person name="Ferreira P."/>
            <person name="Findley K."/>
            <person name="Foster B."/>
            <person name="Gaskell J."/>
            <person name="Glotzer D."/>
            <person name="Gorecki P."/>
            <person name="Heitman J."/>
            <person name="Hesse C."/>
            <person name="Hori C."/>
            <person name="Igarashi K."/>
            <person name="Jurgens J.A."/>
            <person name="Kallen N."/>
            <person name="Kersten P."/>
            <person name="Kohler A."/>
            <person name="Kuees U."/>
            <person name="Kumar T.K.A."/>
            <person name="Kuo A."/>
            <person name="LaButti K."/>
            <person name="Larrondo L.F."/>
            <person name="Lindquist E."/>
            <person name="Ling A."/>
            <person name="Lombard V."/>
            <person name="Lucas S."/>
            <person name="Lundell T."/>
            <person name="Martin R."/>
            <person name="McLaughlin D.J."/>
            <person name="Morgenstern I."/>
            <person name="Morin E."/>
            <person name="Murat C."/>
            <person name="Nagy L.G."/>
            <person name="Nolan M."/>
            <person name="Ohm R.A."/>
            <person name="Patyshakuliyeva A."/>
            <person name="Rokas A."/>
            <person name="Ruiz-Duenas F.J."/>
            <person name="Sabat G."/>
            <person name="Salamov A."/>
            <person name="Samejima M."/>
            <person name="Schmutz J."/>
            <person name="Slot J.C."/>
            <person name="St John F."/>
            <person name="Stenlid J."/>
            <person name="Sun H."/>
            <person name="Sun S."/>
            <person name="Syed K."/>
            <person name="Tsang A."/>
            <person name="Wiebenga A."/>
            <person name="Young D."/>
            <person name="Pisabarro A."/>
            <person name="Eastwood D.C."/>
            <person name="Martin F."/>
            <person name="Cullen D."/>
            <person name="Grigoriev I.V."/>
            <person name="Hibbett D.S."/>
        </authorList>
    </citation>
    <scope>NUCLEOTIDE SEQUENCE [LARGE SCALE GENOMIC DNA]</scope>
    <source>
        <strain evidence="9 10">DJM-731 SS1</strain>
    </source>
</reference>
<dbReference type="Pfam" id="PF10168">
    <property type="entry name" value="Nup88"/>
    <property type="match status" value="2"/>
</dbReference>
<dbReference type="EMBL" id="JH795855">
    <property type="protein sequence ID" value="EJU06592.1"/>
    <property type="molecule type" value="Genomic_DNA"/>
</dbReference>
<dbReference type="GO" id="GO:0006406">
    <property type="term" value="P:mRNA export from nucleus"/>
    <property type="evidence" value="ECO:0007669"/>
    <property type="project" value="TreeGrafter"/>
</dbReference>
<evidence type="ECO:0000256" key="6">
    <source>
        <dbReference type="ARBA" id="ARBA00023132"/>
    </source>
</evidence>
<dbReference type="GO" id="GO:0006606">
    <property type="term" value="P:protein import into nucleus"/>
    <property type="evidence" value="ECO:0007669"/>
    <property type="project" value="TreeGrafter"/>
</dbReference>
<dbReference type="GO" id="GO:0017056">
    <property type="term" value="F:structural constituent of nuclear pore"/>
    <property type="evidence" value="ECO:0007669"/>
    <property type="project" value="InterPro"/>
</dbReference>
<sequence length="743" mass="82315">MCLRRSDLIVAVGNKLRIMSLMDAKADEGKGTYKTLDTSIIHFEILEIALSPTEKMLVIGGAHHVAVVVLPKPGYSKIISPELKCRCFAIGPFFHSSPKASRLARVDWHPFGEGGASLMVLTEDGTLREYNVFEDAEEPKQTVNLFPPSLRNSRGYSMETPRRAVAFAFGWGRDDWSSLTAFCLTNKGEVFSMCPFMPKRAVLPVSVVQQLLKSTEMSLKSVVDDTSNPQPALEARYQQQLKYVKTLERQLKQDNKNGKRKAASPQKLQLSASGPKAGEAGFTLPTTVKSMVVAQGPYRIIPESPELDDSIESEATDLIYLVYDDDTSDPLNILGIAWDNGRVDICLDLDRVEGMWIPDSAVRSQQEAPSLFLYETIDLGIASELASVVPSKSTTPYLDGMDHNCPVFVRDPVYPDTLYVYHNYGVHCVIIRKWLSSLRAALSKDGDELSAALKEAKMSEVACMVSTISSVYEQPHDVTGLVIVHDVYLSYGLLVITSPLKLIASELNLRVDSLRDSTVASSLPEGPGTPNKRSQAYVSLLGRAPFQLPDLFTRTDNIPAASAKPAINDLRTFGTQAEAIEIQMSDFAAEANRVQDRLILQRKELERQLGTLVVIQKKTKEVMQNGESILQPRLAQVLAEQKALLKRADKVLQQMMNHAQPTITEAEVEWIDELERMEQEFDGNEDSLVARRDAVQWQIVSIEAELKRLEVQDAVLGKSSVRESGIGKSQLAAIDQRLSLHPG</sequence>
<keyword evidence="2" id="KW-0813">Transport</keyword>
<gene>
    <name evidence="9" type="ORF">DACRYDRAFT_61384</name>
</gene>
<dbReference type="OrthoDB" id="341482at2759"/>
<keyword evidence="4" id="KW-0653">Protein transport</keyword>
<feature type="region of interest" description="Disordered" evidence="8">
    <location>
        <begin position="253"/>
        <end position="276"/>
    </location>
</feature>
<keyword evidence="3" id="KW-0509">mRNA transport</keyword>
<dbReference type="HOGENOM" id="CLU_006117_0_0_1"/>
<evidence type="ECO:0000256" key="5">
    <source>
        <dbReference type="ARBA" id="ARBA00023010"/>
    </source>
</evidence>
<dbReference type="OMA" id="WHPLGVH"/>
<dbReference type="AlphaFoldDB" id="M5GFU4"/>
<keyword evidence="10" id="KW-1185">Reference proteome</keyword>
<dbReference type="PANTHER" id="PTHR13257">
    <property type="entry name" value="NUCLEOPORIN NUP84-RELATED"/>
    <property type="match status" value="1"/>
</dbReference>
<protein>
    <submittedName>
        <fullName evidence="9">Uncharacterized protein</fullName>
    </submittedName>
</protein>
<dbReference type="RefSeq" id="XP_040633486.1">
    <property type="nucleotide sequence ID" value="XM_040775669.1"/>
</dbReference>
<dbReference type="GeneID" id="63690731"/>
<dbReference type="InterPro" id="IPR019321">
    <property type="entry name" value="Nucleoporin_Nup88"/>
</dbReference>
<accession>M5GFU4</accession>
<evidence type="ECO:0000256" key="1">
    <source>
        <dbReference type="ARBA" id="ARBA00004567"/>
    </source>
</evidence>
<keyword evidence="5" id="KW-0811">Translocation</keyword>
<dbReference type="Proteomes" id="UP000030653">
    <property type="component" value="Unassembled WGS sequence"/>
</dbReference>
<evidence type="ECO:0000313" key="10">
    <source>
        <dbReference type="Proteomes" id="UP000030653"/>
    </source>
</evidence>
<dbReference type="PANTHER" id="PTHR13257:SF0">
    <property type="entry name" value="NUCLEAR PORE COMPLEX PROTEIN NUP88"/>
    <property type="match status" value="1"/>
</dbReference>
<evidence type="ECO:0000313" key="9">
    <source>
        <dbReference type="EMBL" id="EJU06592.1"/>
    </source>
</evidence>
<dbReference type="GO" id="GO:0000055">
    <property type="term" value="P:ribosomal large subunit export from nucleus"/>
    <property type="evidence" value="ECO:0007669"/>
    <property type="project" value="InterPro"/>
</dbReference>
<evidence type="ECO:0000256" key="3">
    <source>
        <dbReference type="ARBA" id="ARBA00022816"/>
    </source>
</evidence>
<dbReference type="GO" id="GO:0000056">
    <property type="term" value="P:ribosomal small subunit export from nucleus"/>
    <property type="evidence" value="ECO:0007669"/>
    <property type="project" value="InterPro"/>
</dbReference>
<evidence type="ECO:0000256" key="4">
    <source>
        <dbReference type="ARBA" id="ARBA00022927"/>
    </source>
</evidence>
<keyword evidence="6" id="KW-0906">Nuclear pore complex</keyword>
<organism evidence="9 10">
    <name type="scientific">Dacryopinax primogenitus (strain DJM 731)</name>
    <name type="common">Brown rot fungus</name>
    <dbReference type="NCBI Taxonomy" id="1858805"/>
    <lineage>
        <taxon>Eukaryota</taxon>
        <taxon>Fungi</taxon>
        <taxon>Dikarya</taxon>
        <taxon>Basidiomycota</taxon>
        <taxon>Agaricomycotina</taxon>
        <taxon>Dacrymycetes</taxon>
        <taxon>Dacrymycetales</taxon>
        <taxon>Dacrymycetaceae</taxon>
        <taxon>Dacryopinax</taxon>
    </lineage>
</organism>